<protein>
    <recommendedName>
        <fullName evidence="4">Dolichyl-phosphate-mannose-protein mannosyltransferase</fullName>
    </recommendedName>
</protein>
<feature type="transmembrane region" description="Helical" evidence="1">
    <location>
        <begin position="193"/>
        <end position="218"/>
    </location>
</feature>
<evidence type="ECO:0008006" key="4">
    <source>
        <dbReference type="Google" id="ProtNLM"/>
    </source>
</evidence>
<dbReference type="EMBL" id="JAUHQA010000001">
    <property type="protein sequence ID" value="MDN4481771.1"/>
    <property type="molecule type" value="Genomic_DNA"/>
</dbReference>
<feature type="transmembrane region" description="Helical" evidence="1">
    <location>
        <begin position="29"/>
        <end position="48"/>
    </location>
</feature>
<feature type="transmembrane region" description="Helical" evidence="1">
    <location>
        <begin position="139"/>
        <end position="157"/>
    </location>
</feature>
<keyword evidence="1" id="KW-0472">Membrane</keyword>
<feature type="transmembrane region" description="Helical" evidence="1">
    <location>
        <begin position="225"/>
        <end position="241"/>
    </location>
</feature>
<keyword evidence="1" id="KW-1133">Transmembrane helix</keyword>
<evidence type="ECO:0000256" key="1">
    <source>
        <dbReference type="SAM" id="Phobius"/>
    </source>
</evidence>
<feature type="transmembrane region" description="Helical" evidence="1">
    <location>
        <begin position="357"/>
        <end position="374"/>
    </location>
</feature>
<accession>A0ABT8GLF8</accession>
<proteinExistence type="predicted"/>
<evidence type="ECO:0000313" key="2">
    <source>
        <dbReference type="EMBL" id="MDN4481771.1"/>
    </source>
</evidence>
<dbReference type="RefSeq" id="WP_301143515.1">
    <property type="nucleotide sequence ID" value="NZ_JAUHQA010000001.1"/>
</dbReference>
<sequence length="409" mass="42726">MTAAARTVAPRTESVLAELIRLARQSWPILAAGALVSVAFVALVPAGLPYDEPAHWLNVQFYLDHGRLPTLGEPGTSYEAQMGPFAYVLYAVVAAPFHFLGAETAAFYAARVLGAAQLLVLAVMLAAVALRTVKPHPGVALVAAAAAVLNPMLLAVSTSVQNDTLALVCGTGALLTVIVRGPRPMRAAGVAGLLLGLALLTKVTAWPFVVALGLLLLWQRRIRELLVMALVAAAVSGWWFVRNIALYGDVTARAGVERAGYDFPALPDAGPLALAKSAVTYLWLPTEYVRNIIAAPAAIEVLVAGLTLTVATGVVVMLRQRAVGSPMPILVAGIAIAAVAAWIAVAVAAQAVAFRTAYPAMLLVHAAWGALAFLGTRRALVVALVPLVAIDLWFLAHMVGLDVESMLIG</sequence>
<keyword evidence="1" id="KW-0812">Transmembrane</keyword>
<feature type="transmembrane region" description="Helical" evidence="1">
    <location>
        <begin position="112"/>
        <end position="133"/>
    </location>
</feature>
<evidence type="ECO:0000313" key="3">
    <source>
        <dbReference type="Proteomes" id="UP001172708"/>
    </source>
</evidence>
<comment type="caution">
    <text evidence="2">The sequence shown here is derived from an EMBL/GenBank/DDBJ whole genome shotgun (WGS) entry which is preliminary data.</text>
</comment>
<organism evidence="2 3">
    <name type="scientific">Demequina muriae</name>
    <dbReference type="NCBI Taxonomy" id="3051664"/>
    <lineage>
        <taxon>Bacteria</taxon>
        <taxon>Bacillati</taxon>
        <taxon>Actinomycetota</taxon>
        <taxon>Actinomycetes</taxon>
        <taxon>Micrococcales</taxon>
        <taxon>Demequinaceae</taxon>
        <taxon>Demequina</taxon>
    </lineage>
</organism>
<name>A0ABT8GLF8_9MICO</name>
<feature type="transmembrane region" description="Helical" evidence="1">
    <location>
        <begin position="329"/>
        <end position="351"/>
    </location>
</feature>
<keyword evidence="3" id="KW-1185">Reference proteome</keyword>
<feature type="transmembrane region" description="Helical" evidence="1">
    <location>
        <begin position="292"/>
        <end position="317"/>
    </location>
</feature>
<reference evidence="2" key="1">
    <citation type="submission" date="2023-06" db="EMBL/GenBank/DDBJ databases">
        <title>Egi l300058.</title>
        <authorList>
            <person name="Gao L."/>
            <person name="Fang B.-Z."/>
            <person name="Li W.-J."/>
        </authorList>
    </citation>
    <scope>NUCLEOTIDE SEQUENCE</scope>
    <source>
        <strain evidence="2">EGI L300058</strain>
    </source>
</reference>
<feature type="transmembrane region" description="Helical" evidence="1">
    <location>
        <begin position="164"/>
        <end position="181"/>
    </location>
</feature>
<gene>
    <name evidence="2" type="ORF">QQX02_12645</name>
</gene>
<dbReference type="Proteomes" id="UP001172708">
    <property type="component" value="Unassembled WGS sequence"/>
</dbReference>
<feature type="transmembrane region" description="Helical" evidence="1">
    <location>
        <begin position="82"/>
        <end position="100"/>
    </location>
</feature>
<feature type="transmembrane region" description="Helical" evidence="1">
    <location>
        <begin position="381"/>
        <end position="400"/>
    </location>
</feature>